<dbReference type="RefSeq" id="WP_002946019.1">
    <property type="nucleotide sequence ID" value="NZ_CP012543.1"/>
</dbReference>
<feature type="domain" description="PIN" evidence="1">
    <location>
        <begin position="4"/>
        <end position="142"/>
    </location>
</feature>
<dbReference type="CDD" id="cd09854">
    <property type="entry name" value="PIN_VapC-like"/>
    <property type="match status" value="1"/>
</dbReference>
<proteinExistence type="predicted"/>
<accession>A0A6G5QKF6</accession>
<evidence type="ECO:0000259" key="1">
    <source>
        <dbReference type="Pfam" id="PF01850"/>
    </source>
</evidence>
<dbReference type="Proteomes" id="UP000502377">
    <property type="component" value="Chromosome"/>
</dbReference>
<sequence>MNRVFLDTNSLIDILIDENNSKEYDKIRGSADNIKNSRVVIEEYLEQGYTLVVNTTSITNTTYFLQDRQKIATDIVIDKISMIEEDEDLFLVVLETKQIRQKAREYARENDADYEDALQYFCAKESGCDTIITNDKNFPKLDIRLTRTNKNLENYYPNTIK</sequence>
<protein>
    <submittedName>
        <fullName evidence="2">Putative PIN domain protein</fullName>
    </submittedName>
</protein>
<evidence type="ECO:0000313" key="3">
    <source>
        <dbReference type="Proteomes" id="UP000502377"/>
    </source>
</evidence>
<dbReference type="InterPro" id="IPR029060">
    <property type="entry name" value="PIN-like_dom_sf"/>
</dbReference>
<reference evidence="2 3" key="1">
    <citation type="submission" date="2016-07" db="EMBL/GenBank/DDBJ databases">
        <title>Comparative genomics of the Campylobacter concisus group.</title>
        <authorList>
            <person name="Miller W.G."/>
            <person name="Yee E."/>
            <person name="Chapman M.H."/>
            <person name="Huynh S."/>
            <person name="Bono J.L."/>
            <person name="On S.L.W."/>
            <person name="StLeger J."/>
            <person name="Foster G."/>
            <person name="Parker C.T."/>
        </authorList>
    </citation>
    <scope>NUCLEOTIDE SEQUENCE [LARGE SCALE GENOMIC DNA]</scope>
    <source>
        <strain evidence="2 3">ATCC 33238</strain>
    </source>
</reference>
<organism evidence="2 3">
    <name type="scientific">Campylobacter rectus</name>
    <name type="common">Wolinella recta</name>
    <dbReference type="NCBI Taxonomy" id="203"/>
    <lineage>
        <taxon>Bacteria</taxon>
        <taxon>Pseudomonadati</taxon>
        <taxon>Campylobacterota</taxon>
        <taxon>Epsilonproteobacteria</taxon>
        <taxon>Campylobacterales</taxon>
        <taxon>Campylobacteraceae</taxon>
        <taxon>Campylobacter</taxon>
    </lineage>
</organism>
<dbReference type="EMBL" id="CP012543">
    <property type="protein sequence ID" value="QCD46178.1"/>
    <property type="molecule type" value="Genomic_DNA"/>
</dbReference>
<dbReference type="InterPro" id="IPR002716">
    <property type="entry name" value="PIN_dom"/>
</dbReference>
<dbReference type="Gene3D" id="3.40.50.1010">
    <property type="entry name" value="5'-nuclease"/>
    <property type="match status" value="1"/>
</dbReference>
<name>A0A6G5QKF6_CAMRE</name>
<dbReference type="KEGG" id="crx:CRECT_0487"/>
<dbReference type="Pfam" id="PF01850">
    <property type="entry name" value="PIN"/>
    <property type="match status" value="1"/>
</dbReference>
<dbReference type="SUPFAM" id="SSF88723">
    <property type="entry name" value="PIN domain-like"/>
    <property type="match status" value="1"/>
</dbReference>
<gene>
    <name evidence="2" type="ORF">CRECT_0487</name>
</gene>
<evidence type="ECO:0000313" key="2">
    <source>
        <dbReference type="EMBL" id="QCD46178.1"/>
    </source>
</evidence>
<dbReference type="AlphaFoldDB" id="A0A6G5QKF6"/>